<evidence type="ECO:0000313" key="2">
    <source>
        <dbReference type="EMBL" id="KAK4119426.1"/>
    </source>
</evidence>
<protein>
    <submittedName>
        <fullName evidence="2">Uncharacterized protein</fullName>
    </submittedName>
</protein>
<sequence length="147" mass="16221">MATTPGATAASNVITRRAEGSLPRFIPVPDRFTDMYRWTNESCGPKSYPCTNLQNPPATDYPLSYTGVAIEESVSVDGSKTERDVACCLEGYSFTFNGPPDFLATTSVEYPLVGPFHYVARTPMLPGPRRSSLDRDRDREPRPAEHS</sequence>
<dbReference type="AlphaFoldDB" id="A0AAN6TSE8"/>
<evidence type="ECO:0000256" key="1">
    <source>
        <dbReference type="SAM" id="MobiDB-lite"/>
    </source>
</evidence>
<reference evidence="2" key="2">
    <citation type="submission" date="2023-05" db="EMBL/GenBank/DDBJ databases">
        <authorList>
            <consortium name="Lawrence Berkeley National Laboratory"/>
            <person name="Steindorff A."/>
            <person name="Hensen N."/>
            <person name="Bonometti L."/>
            <person name="Westerberg I."/>
            <person name="Brannstrom I.O."/>
            <person name="Guillou S."/>
            <person name="Cros-Aarteil S."/>
            <person name="Calhoun S."/>
            <person name="Haridas S."/>
            <person name="Kuo A."/>
            <person name="Mondo S."/>
            <person name="Pangilinan J."/>
            <person name="Riley R."/>
            <person name="Labutti K."/>
            <person name="Andreopoulos B."/>
            <person name="Lipzen A."/>
            <person name="Chen C."/>
            <person name="Yanf M."/>
            <person name="Daum C."/>
            <person name="Ng V."/>
            <person name="Clum A."/>
            <person name="Ohm R."/>
            <person name="Martin F."/>
            <person name="Silar P."/>
            <person name="Natvig D."/>
            <person name="Lalanne C."/>
            <person name="Gautier V."/>
            <person name="Ament-Velasquez S.L."/>
            <person name="Kruys A."/>
            <person name="Hutchinson M.I."/>
            <person name="Powell A.J."/>
            <person name="Barry K."/>
            <person name="Miller A.N."/>
            <person name="Grigoriev I.V."/>
            <person name="Debuchy R."/>
            <person name="Gladieux P."/>
            <person name="Thoren M.H."/>
            <person name="Johannesson H."/>
        </authorList>
    </citation>
    <scope>NUCLEOTIDE SEQUENCE</scope>
    <source>
        <strain evidence="2">CBS 731.68</strain>
    </source>
</reference>
<dbReference type="Proteomes" id="UP001302602">
    <property type="component" value="Unassembled WGS sequence"/>
</dbReference>
<feature type="compositionally biased region" description="Basic and acidic residues" evidence="1">
    <location>
        <begin position="131"/>
        <end position="147"/>
    </location>
</feature>
<evidence type="ECO:0000313" key="3">
    <source>
        <dbReference type="Proteomes" id="UP001302602"/>
    </source>
</evidence>
<dbReference type="RefSeq" id="XP_062643199.1">
    <property type="nucleotide sequence ID" value="XM_062795790.1"/>
</dbReference>
<keyword evidence="3" id="KW-1185">Reference proteome</keyword>
<reference evidence="2" key="1">
    <citation type="journal article" date="2023" name="Mol. Phylogenet. Evol.">
        <title>Genome-scale phylogeny and comparative genomics of the fungal order Sordariales.</title>
        <authorList>
            <person name="Hensen N."/>
            <person name="Bonometti L."/>
            <person name="Westerberg I."/>
            <person name="Brannstrom I.O."/>
            <person name="Guillou S."/>
            <person name="Cros-Aarteil S."/>
            <person name="Calhoun S."/>
            <person name="Haridas S."/>
            <person name="Kuo A."/>
            <person name="Mondo S."/>
            <person name="Pangilinan J."/>
            <person name="Riley R."/>
            <person name="LaButti K."/>
            <person name="Andreopoulos B."/>
            <person name="Lipzen A."/>
            <person name="Chen C."/>
            <person name="Yan M."/>
            <person name="Daum C."/>
            <person name="Ng V."/>
            <person name="Clum A."/>
            <person name="Steindorff A."/>
            <person name="Ohm R.A."/>
            <person name="Martin F."/>
            <person name="Silar P."/>
            <person name="Natvig D.O."/>
            <person name="Lalanne C."/>
            <person name="Gautier V."/>
            <person name="Ament-Velasquez S.L."/>
            <person name="Kruys A."/>
            <person name="Hutchinson M.I."/>
            <person name="Powell A.J."/>
            <person name="Barry K."/>
            <person name="Miller A.N."/>
            <person name="Grigoriev I.V."/>
            <person name="Debuchy R."/>
            <person name="Gladieux P."/>
            <person name="Hiltunen Thoren M."/>
            <person name="Johannesson H."/>
        </authorList>
    </citation>
    <scope>NUCLEOTIDE SEQUENCE</scope>
    <source>
        <strain evidence="2">CBS 731.68</strain>
    </source>
</reference>
<comment type="caution">
    <text evidence="2">The sequence shown here is derived from an EMBL/GenBank/DDBJ whole genome shotgun (WGS) entry which is preliminary data.</text>
</comment>
<gene>
    <name evidence="2" type="ORF">N657DRAFT_674944</name>
</gene>
<dbReference type="GeneID" id="87832558"/>
<dbReference type="EMBL" id="MU853249">
    <property type="protein sequence ID" value="KAK4119426.1"/>
    <property type="molecule type" value="Genomic_DNA"/>
</dbReference>
<organism evidence="2 3">
    <name type="scientific">Parathielavia appendiculata</name>
    <dbReference type="NCBI Taxonomy" id="2587402"/>
    <lineage>
        <taxon>Eukaryota</taxon>
        <taxon>Fungi</taxon>
        <taxon>Dikarya</taxon>
        <taxon>Ascomycota</taxon>
        <taxon>Pezizomycotina</taxon>
        <taxon>Sordariomycetes</taxon>
        <taxon>Sordariomycetidae</taxon>
        <taxon>Sordariales</taxon>
        <taxon>Chaetomiaceae</taxon>
        <taxon>Parathielavia</taxon>
    </lineage>
</organism>
<feature type="region of interest" description="Disordered" evidence="1">
    <location>
        <begin position="124"/>
        <end position="147"/>
    </location>
</feature>
<accession>A0AAN6TSE8</accession>
<proteinExistence type="predicted"/>
<name>A0AAN6TSE8_9PEZI</name>